<dbReference type="GO" id="GO:0005524">
    <property type="term" value="F:ATP binding"/>
    <property type="evidence" value="ECO:0007669"/>
    <property type="project" value="UniProtKB-KW"/>
</dbReference>
<dbReference type="InterPro" id="IPR017441">
    <property type="entry name" value="Protein_kinase_ATP_BS"/>
</dbReference>
<dbReference type="GO" id="GO:0016020">
    <property type="term" value="C:membrane"/>
    <property type="evidence" value="ECO:0007669"/>
    <property type="project" value="TreeGrafter"/>
</dbReference>
<evidence type="ECO:0000256" key="2">
    <source>
        <dbReference type="ARBA" id="ARBA00022741"/>
    </source>
</evidence>
<accession>A0A6C0BEL3</accession>
<evidence type="ECO:0000256" key="3">
    <source>
        <dbReference type="ARBA" id="ARBA00022777"/>
    </source>
</evidence>
<dbReference type="InterPro" id="IPR011009">
    <property type="entry name" value="Kinase-like_dom_sf"/>
</dbReference>
<dbReference type="SUPFAM" id="SSF56112">
    <property type="entry name" value="Protein kinase-like (PK-like)"/>
    <property type="match status" value="1"/>
</dbReference>
<keyword evidence="2" id="KW-0547">Nucleotide-binding</keyword>
<dbReference type="GO" id="GO:0010506">
    <property type="term" value="P:regulation of autophagy"/>
    <property type="evidence" value="ECO:0007669"/>
    <property type="project" value="InterPro"/>
</dbReference>
<dbReference type="Pfam" id="PF00069">
    <property type="entry name" value="Pkinase"/>
    <property type="match status" value="1"/>
</dbReference>
<keyword evidence="1" id="KW-0808">Transferase</keyword>
<keyword evidence="4" id="KW-0067">ATP-binding</keyword>
<dbReference type="AlphaFoldDB" id="A0A6C0BEL3"/>
<evidence type="ECO:0000256" key="4">
    <source>
        <dbReference type="ARBA" id="ARBA00022840"/>
    </source>
</evidence>
<dbReference type="PROSITE" id="PS00107">
    <property type="entry name" value="PROTEIN_KINASE_ATP"/>
    <property type="match status" value="1"/>
</dbReference>
<evidence type="ECO:0000256" key="1">
    <source>
        <dbReference type="ARBA" id="ARBA00022679"/>
    </source>
</evidence>
<dbReference type="PROSITE" id="PS50011">
    <property type="entry name" value="PROTEIN_KINASE_DOM"/>
    <property type="match status" value="1"/>
</dbReference>
<dbReference type="InterPro" id="IPR008271">
    <property type="entry name" value="Ser/Thr_kinase_AS"/>
</dbReference>
<dbReference type="GO" id="GO:0005829">
    <property type="term" value="C:cytosol"/>
    <property type="evidence" value="ECO:0007669"/>
    <property type="project" value="TreeGrafter"/>
</dbReference>
<evidence type="ECO:0000313" key="6">
    <source>
        <dbReference type="EMBL" id="QHS90412.1"/>
    </source>
</evidence>
<dbReference type="EMBL" id="MN739135">
    <property type="protein sequence ID" value="QHS90412.1"/>
    <property type="molecule type" value="Genomic_DNA"/>
</dbReference>
<evidence type="ECO:0000259" key="5">
    <source>
        <dbReference type="PROSITE" id="PS50011"/>
    </source>
</evidence>
<proteinExistence type="predicted"/>
<keyword evidence="3" id="KW-0418">Kinase</keyword>
<sequence length="315" mass="36148">MGNSSPKLQIKYDDNIILGKGSYSTVYKGIYNNKDVAAKIISNDFNEIVNKQLKREIEIVKILCSKPHKNIVTYYDTIFDNDKITIIMDICQIDLLTCVKKGLLLKDVINYFSQIIDGFLHLYSLNILHRDIKSSNIMLIGDTIKFIDFGLSKIKTDIDLNKTVLGSPLYMAPEILLNDDNISIDKTEIWSLGVLLYEMVYGFTPFSYCKKIKVLQETIKTRPILYTVKSYNNVYVVPEDLIEYMKTLLNIDINERIEIEDLICFNNINFKTVTTPIPILIPHINKNKTSLTQSLPIVSRLAKKTINTINKYISP</sequence>
<dbReference type="InterPro" id="IPR000719">
    <property type="entry name" value="Prot_kinase_dom"/>
</dbReference>
<feature type="domain" description="Protein kinase" evidence="5">
    <location>
        <begin position="12"/>
        <end position="270"/>
    </location>
</feature>
<dbReference type="SMART" id="SM00220">
    <property type="entry name" value="S_TKc"/>
    <property type="match status" value="1"/>
</dbReference>
<dbReference type="GO" id="GO:0000407">
    <property type="term" value="C:phagophore assembly site"/>
    <property type="evidence" value="ECO:0007669"/>
    <property type="project" value="TreeGrafter"/>
</dbReference>
<name>A0A6C0BEL3_9ZZZZ</name>
<dbReference type="PROSITE" id="PS00108">
    <property type="entry name" value="PROTEIN_KINASE_ST"/>
    <property type="match status" value="1"/>
</dbReference>
<reference evidence="6" key="1">
    <citation type="journal article" date="2020" name="Nature">
        <title>Giant virus diversity and host interactions through global metagenomics.</title>
        <authorList>
            <person name="Schulz F."/>
            <person name="Roux S."/>
            <person name="Paez-Espino D."/>
            <person name="Jungbluth S."/>
            <person name="Walsh D.A."/>
            <person name="Denef V.J."/>
            <person name="McMahon K.D."/>
            <person name="Konstantinidis K.T."/>
            <person name="Eloe-Fadrosh E.A."/>
            <person name="Kyrpides N.C."/>
            <person name="Woyke T."/>
        </authorList>
    </citation>
    <scope>NUCLEOTIDE SEQUENCE</scope>
    <source>
        <strain evidence="6">GVMAG-M-3300010160-60</strain>
    </source>
</reference>
<dbReference type="PANTHER" id="PTHR24348">
    <property type="entry name" value="SERINE/THREONINE-PROTEIN KINASE UNC-51-RELATED"/>
    <property type="match status" value="1"/>
</dbReference>
<dbReference type="GO" id="GO:0000045">
    <property type="term" value="P:autophagosome assembly"/>
    <property type="evidence" value="ECO:0007669"/>
    <property type="project" value="TreeGrafter"/>
</dbReference>
<protein>
    <recommendedName>
        <fullName evidence="5">Protein kinase domain-containing protein</fullName>
    </recommendedName>
</protein>
<organism evidence="6">
    <name type="scientific">viral metagenome</name>
    <dbReference type="NCBI Taxonomy" id="1070528"/>
    <lineage>
        <taxon>unclassified sequences</taxon>
        <taxon>metagenomes</taxon>
        <taxon>organismal metagenomes</taxon>
    </lineage>
</organism>
<dbReference type="PANTHER" id="PTHR24348:SF22">
    <property type="entry name" value="NON-SPECIFIC SERINE_THREONINE PROTEIN KINASE"/>
    <property type="match status" value="1"/>
</dbReference>
<dbReference type="GO" id="GO:0005776">
    <property type="term" value="C:autophagosome"/>
    <property type="evidence" value="ECO:0007669"/>
    <property type="project" value="TreeGrafter"/>
</dbReference>
<dbReference type="InterPro" id="IPR045269">
    <property type="entry name" value="Atg1-like"/>
</dbReference>
<dbReference type="GO" id="GO:0004674">
    <property type="term" value="F:protein serine/threonine kinase activity"/>
    <property type="evidence" value="ECO:0007669"/>
    <property type="project" value="InterPro"/>
</dbReference>
<dbReference type="Gene3D" id="1.10.510.10">
    <property type="entry name" value="Transferase(Phosphotransferase) domain 1"/>
    <property type="match status" value="1"/>
</dbReference>